<sequence>MLLSIGTISGYSVYAIGALEPGNYSLARDHSLQFNVAISSGFSIDARPYFLDSSAKITVHTLKACDVTPQTATSINYRSQIAQNFATPTKLDENIASINVDCPYAGNVHITLRPFNTLVKGK</sequence>
<dbReference type="RefSeq" id="WP_049218693.1">
    <property type="nucleotide sequence ID" value="NZ_CAXOLX010000028.1"/>
</dbReference>
<protein>
    <submittedName>
        <fullName evidence="1">Uncharacterized protein</fullName>
    </submittedName>
</protein>
<proteinExistence type="predicted"/>
<evidence type="ECO:0000313" key="2">
    <source>
        <dbReference type="Proteomes" id="UP001171165"/>
    </source>
</evidence>
<dbReference type="EMBL" id="ABKSPD020000018">
    <property type="protein sequence ID" value="EKW9777823.1"/>
    <property type="molecule type" value="Genomic_DNA"/>
</dbReference>
<organism evidence="1 2">
    <name type="scientific">Proteus mirabilis</name>
    <dbReference type="NCBI Taxonomy" id="584"/>
    <lineage>
        <taxon>Bacteria</taxon>
        <taxon>Pseudomonadati</taxon>
        <taxon>Pseudomonadota</taxon>
        <taxon>Gammaproteobacteria</taxon>
        <taxon>Enterobacterales</taxon>
        <taxon>Morganellaceae</taxon>
        <taxon>Proteus</taxon>
    </lineage>
</organism>
<dbReference type="AlphaFoldDB" id="A0AAN3YXT6"/>
<accession>A0AAN3YXT6</accession>
<name>A0AAN3YXT6_PROMI</name>
<comment type="caution">
    <text evidence="1">The sequence shown here is derived from an EMBL/GenBank/DDBJ whole genome shotgun (WGS) entry which is preliminary data.</text>
</comment>
<evidence type="ECO:0000313" key="1">
    <source>
        <dbReference type="EMBL" id="EKW9777823.1"/>
    </source>
</evidence>
<gene>
    <name evidence="1" type="ORF">PW210_003702</name>
</gene>
<dbReference type="Proteomes" id="UP001171165">
    <property type="component" value="Unassembled WGS sequence"/>
</dbReference>
<reference evidence="1" key="1">
    <citation type="submission" date="2023-06" db="EMBL/GenBank/DDBJ databases">
        <authorList>
            <consortium name="Clinical and Environmental Microbiology Branch: Whole genome sequencing antimicrobial resistance pathogens in the healthcare setting"/>
        </authorList>
    </citation>
    <scope>NUCLEOTIDE SEQUENCE</scope>
    <source>
        <strain evidence="1">Microbial</strain>
    </source>
</reference>